<dbReference type="Gene3D" id="2.60.40.1760">
    <property type="entry name" value="glycosyl hydrolase (family 31)"/>
    <property type="match status" value="1"/>
</dbReference>
<name>A0A9W8YXP9_9PLEO</name>
<dbReference type="InterPro" id="IPR011013">
    <property type="entry name" value="Gal_mutarotase_sf_dom"/>
</dbReference>
<dbReference type="OrthoDB" id="5839090at2759"/>
<comment type="caution">
    <text evidence="1">The sequence shown here is derived from an EMBL/GenBank/DDBJ whole genome shotgun (WGS) entry which is preliminary data.</text>
</comment>
<protein>
    <submittedName>
        <fullName evidence="1">Uncharacterized protein</fullName>
    </submittedName>
</protein>
<sequence>MSIVINSPSYKAADVATTDITVTADLTLAGPACNAYGNEISDLVLEVQYQNDAQINVKIYPKFVVPTNRSM</sequence>
<proteinExistence type="predicted"/>
<dbReference type="GO" id="GO:0030246">
    <property type="term" value="F:carbohydrate binding"/>
    <property type="evidence" value="ECO:0007669"/>
    <property type="project" value="InterPro"/>
</dbReference>
<gene>
    <name evidence="1" type="ORF">N0V91_011378</name>
</gene>
<evidence type="ECO:0000313" key="2">
    <source>
        <dbReference type="Proteomes" id="UP001140510"/>
    </source>
</evidence>
<evidence type="ECO:0000313" key="1">
    <source>
        <dbReference type="EMBL" id="KAJ4392527.1"/>
    </source>
</evidence>
<dbReference type="SUPFAM" id="SSF74650">
    <property type="entry name" value="Galactose mutarotase-like"/>
    <property type="match status" value="1"/>
</dbReference>
<accession>A0A9W8YXP9</accession>
<dbReference type="GO" id="GO:0005975">
    <property type="term" value="P:carbohydrate metabolic process"/>
    <property type="evidence" value="ECO:0007669"/>
    <property type="project" value="InterPro"/>
</dbReference>
<keyword evidence="2" id="KW-1185">Reference proteome</keyword>
<dbReference type="Proteomes" id="UP001140510">
    <property type="component" value="Unassembled WGS sequence"/>
</dbReference>
<reference evidence="1" key="1">
    <citation type="submission" date="2022-10" db="EMBL/GenBank/DDBJ databases">
        <title>Tapping the CABI collections for fungal endophytes: first genome assemblies for Collariella, Neodidymelliopsis, Ascochyta clinopodiicola, Didymella pomorum, Didymosphaeria variabile, Neocosmospora piperis and Neocucurbitaria cava.</title>
        <authorList>
            <person name="Hill R."/>
        </authorList>
    </citation>
    <scope>NUCLEOTIDE SEQUENCE</scope>
    <source>
        <strain evidence="1">IMI 355091</strain>
    </source>
</reference>
<dbReference type="EMBL" id="JAPEVA010000236">
    <property type="protein sequence ID" value="KAJ4392527.1"/>
    <property type="molecule type" value="Genomic_DNA"/>
</dbReference>
<dbReference type="GO" id="GO:0003824">
    <property type="term" value="F:catalytic activity"/>
    <property type="evidence" value="ECO:0007669"/>
    <property type="project" value="InterPro"/>
</dbReference>
<organism evidence="1 2">
    <name type="scientific">Didymella pomorum</name>
    <dbReference type="NCBI Taxonomy" id="749634"/>
    <lineage>
        <taxon>Eukaryota</taxon>
        <taxon>Fungi</taxon>
        <taxon>Dikarya</taxon>
        <taxon>Ascomycota</taxon>
        <taxon>Pezizomycotina</taxon>
        <taxon>Dothideomycetes</taxon>
        <taxon>Pleosporomycetidae</taxon>
        <taxon>Pleosporales</taxon>
        <taxon>Pleosporineae</taxon>
        <taxon>Didymellaceae</taxon>
        <taxon>Didymella</taxon>
    </lineage>
</organism>
<dbReference type="AlphaFoldDB" id="A0A9W8YXP9"/>